<keyword evidence="2" id="KW-0808">Transferase</keyword>
<keyword evidence="2" id="KW-0548">Nucleotidyltransferase</keyword>
<keyword evidence="2" id="KW-0695">RNA-directed DNA polymerase</keyword>
<evidence type="ECO:0000259" key="1">
    <source>
        <dbReference type="PROSITE" id="PS50878"/>
    </source>
</evidence>
<dbReference type="PANTHER" id="PTHR33332">
    <property type="entry name" value="REVERSE TRANSCRIPTASE DOMAIN-CONTAINING PROTEIN"/>
    <property type="match status" value="1"/>
</dbReference>
<dbReference type="PROSITE" id="PS50878">
    <property type="entry name" value="RT_POL"/>
    <property type="match status" value="1"/>
</dbReference>
<feature type="non-terminal residue" evidence="2">
    <location>
        <position position="141"/>
    </location>
</feature>
<gene>
    <name evidence="2" type="ORF">MS3_06273</name>
</gene>
<name>A0A095ATV5_SCHHA</name>
<accession>A0A095ATV5</accession>
<dbReference type="STRING" id="6185.A0A095ATV5"/>
<dbReference type="Pfam" id="PF00078">
    <property type="entry name" value="RVT_1"/>
    <property type="match status" value="1"/>
</dbReference>
<feature type="domain" description="Reverse transcriptase" evidence="1">
    <location>
        <begin position="1"/>
        <end position="141"/>
    </location>
</feature>
<reference evidence="2" key="1">
    <citation type="journal article" date="2012" name="Nat. Genet.">
        <title>Whole-genome sequence of Schistosoma haematobium.</title>
        <authorList>
            <person name="Young N.D."/>
            <person name="Jex A.R."/>
            <person name="Li B."/>
            <person name="Liu S."/>
            <person name="Yang L."/>
            <person name="Xiong Z."/>
            <person name="Li Y."/>
            <person name="Cantacessi C."/>
            <person name="Hall R.S."/>
            <person name="Xu X."/>
            <person name="Chen F."/>
            <person name="Wu X."/>
            <person name="Zerlotini A."/>
            <person name="Oliveira G."/>
            <person name="Hofmann A."/>
            <person name="Zhang G."/>
            <person name="Fang X."/>
            <person name="Kang Y."/>
            <person name="Campbell B.E."/>
            <person name="Loukas A."/>
            <person name="Ranganathan S."/>
            <person name="Rollinson D."/>
            <person name="Rinaldi G."/>
            <person name="Brindley P.J."/>
            <person name="Yang H."/>
            <person name="Wang J."/>
            <person name="Wang J."/>
            <person name="Gasser R.B."/>
        </authorList>
    </citation>
    <scope>NUCLEOTIDE SEQUENCE [LARGE SCALE GENOMIC DNA]</scope>
</reference>
<dbReference type="SUPFAM" id="SSF56672">
    <property type="entry name" value="DNA/RNA polymerases"/>
    <property type="match status" value="1"/>
</dbReference>
<dbReference type="InterPro" id="IPR043502">
    <property type="entry name" value="DNA/RNA_pol_sf"/>
</dbReference>
<dbReference type="GO" id="GO:0003964">
    <property type="term" value="F:RNA-directed DNA polymerase activity"/>
    <property type="evidence" value="ECO:0007669"/>
    <property type="project" value="UniProtKB-KW"/>
</dbReference>
<proteinExistence type="predicted"/>
<protein>
    <submittedName>
        <fullName evidence="2">Putative RNA-directed DNA polymerase from transposon X-element</fullName>
    </submittedName>
</protein>
<organism evidence="2">
    <name type="scientific">Schistosoma haematobium</name>
    <name type="common">Blood fluke</name>
    <dbReference type="NCBI Taxonomy" id="6185"/>
    <lineage>
        <taxon>Eukaryota</taxon>
        <taxon>Metazoa</taxon>
        <taxon>Spiralia</taxon>
        <taxon>Lophotrochozoa</taxon>
        <taxon>Platyhelminthes</taxon>
        <taxon>Trematoda</taxon>
        <taxon>Digenea</taxon>
        <taxon>Strigeidida</taxon>
        <taxon>Schistosomatoidea</taxon>
        <taxon>Schistosomatidae</taxon>
        <taxon>Schistosoma</taxon>
    </lineage>
</organism>
<dbReference type="InterPro" id="IPR000477">
    <property type="entry name" value="RT_dom"/>
</dbReference>
<sequence>MAFMETNNLLNIEQHGFRKDLSCTTNLLLATEFWTKALDNGNSMDAPYINFSKAFDKVPTNRLLLKLENLGIAGPLLKWIKDFLVGRRHKVRINAKCSIWRPVLSVVPQGSVLDPLLFIMYVNDLTSIVQSPMLVYADDVN</sequence>
<evidence type="ECO:0000313" key="2">
    <source>
        <dbReference type="EMBL" id="KGB37906.1"/>
    </source>
</evidence>
<dbReference type="EMBL" id="KL250945">
    <property type="protein sequence ID" value="KGB37906.1"/>
    <property type="molecule type" value="Genomic_DNA"/>
</dbReference>
<dbReference type="AlphaFoldDB" id="A0A095ATV5"/>